<dbReference type="GO" id="GO:0015297">
    <property type="term" value="F:antiporter activity"/>
    <property type="evidence" value="ECO:0007669"/>
    <property type="project" value="UniProtKB-KW"/>
</dbReference>
<dbReference type="InterPro" id="IPR004282">
    <property type="entry name" value="CemA"/>
</dbReference>
<dbReference type="GO" id="GO:0008270">
    <property type="term" value="F:zinc ion binding"/>
    <property type="evidence" value="ECO:0007669"/>
    <property type="project" value="UniProtKB-KW"/>
</dbReference>
<evidence type="ECO:0000256" key="6">
    <source>
        <dbReference type="ARBA" id="ARBA00022781"/>
    </source>
</evidence>
<evidence type="ECO:0000256" key="11">
    <source>
        <dbReference type="ARBA" id="ARBA00043980"/>
    </source>
</evidence>
<evidence type="ECO:0000256" key="4">
    <source>
        <dbReference type="ARBA" id="ARBA00022538"/>
    </source>
</evidence>
<evidence type="ECO:0000256" key="9">
    <source>
        <dbReference type="ARBA" id="ARBA00023065"/>
    </source>
</evidence>
<evidence type="ECO:0000256" key="5">
    <source>
        <dbReference type="ARBA" id="ARBA00022692"/>
    </source>
</evidence>
<dbReference type="PANTHER" id="PTHR33650">
    <property type="entry name" value="CHLOROPLAST ENVELOPE MEMBRANE PROTEIN-RELATED"/>
    <property type="match status" value="1"/>
</dbReference>
<keyword evidence="8" id="KW-1133">Transmembrane helix</keyword>
<keyword evidence="10" id="KW-0472">Membrane</keyword>
<evidence type="ECO:0000256" key="7">
    <source>
        <dbReference type="ARBA" id="ARBA00022958"/>
    </source>
</evidence>
<dbReference type="EMBL" id="CAADRP010000446">
    <property type="protein sequence ID" value="VFU28357.1"/>
    <property type="molecule type" value="Genomic_DNA"/>
</dbReference>
<dbReference type="GO" id="GO:1902600">
    <property type="term" value="P:proton transmembrane transport"/>
    <property type="evidence" value="ECO:0007669"/>
    <property type="project" value="UniProtKB-KW"/>
</dbReference>
<accession>A0A6N2KKX7</accession>
<dbReference type="InterPro" id="IPR036893">
    <property type="entry name" value="SBP_sf"/>
</dbReference>
<organism evidence="14">
    <name type="scientific">Salix viminalis</name>
    <name type="common">Common osier</name>
    <name type="synonym">Basket willow</name>
    <dbReference type="NCBI Taxonomy" id="40686"/>
    <lineage>
        <taxon>Eukaryota</taxon>
        <taxon>Viridiplantae</taxon>
        <taxon>Streptophyta</taxon>
        <taxon>Embryophyta</taxon>
        <taxon>Tracheophyta</taxon>
        <taxon>Spermatophyta</taxon>
        <taxon>Magnoliopsida</taxon>
        <taxon>eudicotyledons</taxon>
        <taxon>Gunneridae</taxon>
        <taxon>Pentapetalae</taxon>
        <taxon>rosids</taxon>
        <taxon>fabids</taxon>
        <taxon>Malpighiales</taxon>
        <taxon>Salicaceae</taxon>
        <taxon>Saliceae</taxon>
        <taxon>Salix</taxon>
    </lineage>
</organism>
<dbReference type="GO" id="GO:0006813">
    <property type="term" value="P:potassium ion transport"/>
    <property type="evidence" value="ECO:0007669"/>
    <property type="project" value="UniProtKB-KW"/>
</dbReference>
<keyword evidence="7" id="KW-0630">Potassium</keyword>
<gene>
    <name evidence="14" type="ORF">SVIM_LOCUS93789</name>
</gene>
<dbReference type="Gene3D" id="4.10.1100.10">
    <property type="entry name" value="Transcription factor, SBP-box domain"/>
    <property type="match status" value="1"/>
</dbReference>
<evidence type="ECO:0000259" key="13">
    <source>
        <dbReference type="PROSITE" id="PS51141"/>
    </source>
</evidence>
<keyword evidence="12" id="KW-0863">Zinc-finger</keyword>
<evidence type="ECO:0000256" key="1">
    <source>
        <dbReference type="ARBA" id="ARBA00004141"/>
    </source>
</evidence>
<dbReference type="InterPro" id="IPR004333">
    <property type="entry name" value="SBP_dom"/>
</dbReference>
<keyword evidence="6" id="KW-0375">Hydrogen ion transport</keyword>
<dbReference type="GO" id="GO:0016020">
    <property type="term" value="C:membrane"/>
    <property type="evidence" value="ECO:0007669"/>
    <property type="project" value="UniProtKB-SubCell"/>
</dbReference>
<dbReference type="SUPFAM" id="SSF103612">
    <property type="entry name" value="SBT domain"/>
    <property type="match status" value="1"/>
</dbReference>
<dbReference type="GO" id="GO:0005634">
    <property type="term" value="C:nucleus"/>
    <property type="evidence" value="ECO:0007669"/>
    <property type="project" value="InterPro"/>
</dbReference>
<dbReference type="Pfam" id="PF03040">
    <property type="entry name" value="CemA"/>
    <property type="match status" value="1"/>
</dbReference>
<keyword evidence="9" id="KW-0406">Ion transport</keyword>
<keyword evidence="2" id="KW-0813">Transport</keyword>
<comment type="similarity">
    <text evidence="11">Belongs to the CemA family.</text>
</comment>
<evidence type="ECO:0000256" key="10">
    <source>
        <dbReference type="ARBA" id="ARBA00023136"/>
    </source>
</evidence>
<keyword evidence="12" id="KW-0479">Metal-binding</keyword>
<sequence>MVIQEKKYDVLDGNRLKNVGLLMTTSIVLCNNLSFNTNHNQTPLRSRNLFTKSSSFLLQWSNRRRRFRGIFPKATKNGKNHSKRKRSWWRRFFLDEDGNWFGLKDDDMLDAEAEISENPSDGELSEEEKFEAWKRRAEAIVELREAQEDMLNEESRRWEDWIVDYGDNGHDDASNGSWWSQEFDGNGGIGNGGSVDDARSDPAGLVPEQGFVESVRDLVLGREEEDLLYEDRVFRYASLNSAKFLAVIIIIPWALDFAVHDYVLMPFLDRYVKTVPLAAQMLDVRKSQKLEMVKELKVEKARLLLEVEIGKSPPLSDEEEWWELRHKAIELRDDWRLENRRSFANIWSDMVFGISVFILLYFNQSKVALLKFTGYKILNNVTDIGKAFLIILITDIFLGYHSESGWQTLLEVIVEHYGVEVDQSAITIFICLVPVVIDACVKLWLFKYLPRLSPRHGTSFILVHYISIRIRTSVPYVAMASLEGMEESRMVEEFQLQSFQAGCHLNLGAELASSRDPMNWNSTASEGDWESIAKTSDIPKQEELVYHESEGGGAVDKAIACTSSGGGLSGSDLWHSASSKSSVSPSVNSSLKEEIKTYSTTDGFPGDIIKKKDLTRVESTENIPSLGASASPGEPIIGLKLGKRVYFEDICTTSTAISSSSSIISTSCTVTPKRSRASYPSTQSPQCQVEGCSFDLKSAKDYHRKHRICEKHSKSPKVIIADMERRFCQQFHELSEFDDKKRSCRKRLSYHNARRRRPQPEAIRFNSARLSSSFYDGRQQLNSVLNRMPFLEANATWQSNCSFKVTHSGDFFIRPAKAGGIHRQLSCPLNEVPDATSTILTDSNRFLSFESSTPQAFSQGFDGFALTSSMEVEPDLRCALSLLSTTSWSLNDHGCTSLDQLTLANQTSMTQPMINAELQNWSIASSENARMEQLPLDSGVHSLDLHDNGNIQLQECLLSTGKFCNSRMKSSKIAEVSPLQTPSPNTNRTAK</sequence>
<keyword evidence="12" id="KW-0862">Zinc</keyword>
<keyword evidence="3" id="KW-0050">Antiport</keyword>
<evidence type="ECO:0000256" key="8">
    <source>
        <dbReference type="ARBA" id="ARBA00022989"/>
    </source>
</evidence>
<feature type="domain" description="SBP-type" evidence="13">
    <location>
        <begin position="684"/>
        <end position="758"/>
    </location>
</feature>
<reference evidence="14" key="1">
    <citation type="submission" date="2019-03" db="EMBL/GenBank/DDBJ databases">
        <authorList>
            <person name="Mank J."/>
            <person name="Almeida P."/>
        </authorList>
    </citation>
    <scope>NUCLEOTIDE SEQUENCE</scope>
    <source>
        <strain evidence="14">78183</strain>
    </source>
</reference>
<protein>
    <recommendedName>
        <fullName evidence="13">SBP-type domain-containing protein</fullName>
    </recommendedName>
</protein>
<proteinExistence type="inferred from homology"/>
<dbReference type="PROSITE" id="PS51141">
    <property type="entry name" value="ZF_SBP"/>
    <property type="match status" value="1"/>
</dbReference>
<keyword evidence="5" id="KW-0812">Transmembrane</keyword>
<keyword evidence="4" id="KW-0633">Potassium transport</keyword>
<evidence type="ECO:0000313" key="14">
    <source>
        <dbReference type="EMBL" id="VFU28357.1"/>
    </source>
</evidence>
<name>A0A6N2KKX7_SALVM</name>
<evidence type="ECO:0000256" key="12">
    <source>
        <dbReference type="PROSITE-ProRule" id="PRU00470"/>
    </source>
</evidence>
<evidence type="ECO:0000256" key="2">
    <source>
        <dbReference type="ARBA" id="ARBA00022448"/>
    </source>
</evidence>
<dbReference type="PANTHER" id="PTHR33650:SF1">
    <property type="entry name" value="CHLOROPLAST ENVELOPE MEMBRANE PROTEIN"/>
    <property type="match status" value="1"/>
</dbReference>
<dbReference type="Pfam" id="PF03110">
    <property type="entry name" value="SBP"/>
    <property type="match status" value="1"/>
</dbReference>
<comment type="subcellular location">
    <subcellularLocation>
        <location evidence="1">Membrane</location>
        <topology evidence="1">Multi-pass membrane protein</topology>
    </subcellularLocation>
</comment>
<evidence type="ECO:0000256" key="3">
    <source>
        <dbReference type="ARBA" id="ARBA00022449"/>
    </source>
</evidence>
<dbReference type="GO" id="GO:0003677">
    <property type="term" value="F:DNA binding"/>
    <property type="evidence" value="ECO:0007669"/>
    <property type="project" value="InterPro"/>
</dbReference>
<dbReference type="AlphaFoldDB" id="A0A6N2KKX7"/>